<keyword evidence="3" id="KW-1185">Reference proteome</keyword>
<evidence type="ECO:0000259" key="1">
    <source>
        <dbReference type="Pfam" id="PF08241"/>
    </source>
</evidence>
<dbReference type="InterPro" id="IPR029063">
    <property type="entry name" value="SAM-dependent_MTases_sf"/>
</dbReference>
<feature type="domain" description="Methyltransferase type 11" evidence="1">
    <location>
        <begin position="59"/>
        <end position="160"/>
    </location>
</feature>
<proteinExistence type="predicted"/>
<dbReference type="SUPFAM" id="SSF53335">
    <property type="entry name" value="S-adenosyl-L-methionine-dependent methyltransferases"/>
    <property type="match status" value="1"/>
</dbReference>
<accession>A0AA38RQW6</accession>
<reference evidence="2" key="1">
    <citation type="submission" date="2022-07" db="EMBL/GenBank/DDBJ databases">
        <title>Fungi with potential for degradation of polypropylene.</title>
        <authorList>
            <person name="Gostincar C."/>
        </authorList>
    </citation>
    <scope>NUCLEOTIDE SEQUENCE</scope>
    <source>
        <strain evidence="2">EXF-13308</strain>
    </source>
</reference>
<comment type="caution">
    <text evidence="2">The sequence shown here is derived from an EMBL/GenBank/DDBJ whole genome shotgun (WGS) entry which is preliminary data.</text>
</comment>
<evidence type="ECO:0000313" key="3">
    <source>
        <dbReference type="Proteomes" id="UP001174694"/>
    </source>
</evidence>
<dbReference type="GO" id="GO:0032259">
    <property type="term" value="P:methylation"/>
    <property type="evidence" value="ECO:0007669"/>
    <property type="project" value="UniProtKB-KW"/>
</dbReference>
<dbReference type="InterPro" id="IPR051052">
    <property type="entry name" value="Diverse_substrate_MTase"/>
</dbReference>
<gene>
    <name evidence="2" type="ORF">NKR23_g6047</name>
</gene>
<organism evidence="2 3">
    <name type="scientific">Pleurostoma richardsiae</name>
    <dbReference type="NCBI Taxonomy" id="41990"/>
    <lineage>
        <taxon>Eukaryota</taxon>
        <taxon>Fungi</taxon>
        <taxon>Dikarya</taxon>
        <taxon>Ascomycota</taxon>
        <taxon>Pezizomycotina</taxon>
        <taxon>Sordariomycetes</taxon>
        <taxon>Sordariomycetidae</taxon>
        <taxon>Calosphaeriales</taxon>
        <taxon>Pleurostomataceae</taxon>
        <taxon>Pleurostoma</taxon>
    </lineage>
</organism>
<dbReference type="PANTHER" id="PTHR44942:SF10">
    <property type="entry name" value="METHYLTRANSFERASE TYPE 11 DOMAIN-CONTAINING PROTEIN"/>
    <property type="match status" value="1"/>
</dbReference>
<dbReference type="Pfam" id="PF08241">
    <property type="entry name" value="Methyltransf_11"/>
    <property type="match status" value="1"/>
</dbReference>
<evidence type="ECO:0000313" key="2">
    <source>
        <dbReference type="EMBL" id="KAJ9144279.1"/>
    </source>
</evidence>
<dbReference type="CDD" id="cd02440">
    <property type="entry name" value="AdoMet_MTases"/>
    <property type="match status" value="1"/>
</dbReference>
<dbReference type="Proteomes" id="UP001174694">
    <property type="component" value="Unassembled WGS sequence"/>
</dbReference>
<protein>
    <submittedName>
        <fullName evidence="2">Methyltransferase domain-containing protein</fullName>
    </submittedName>
</protein>
<dbReference type="Gene3D" id="3.40.50.150">
    <property type="entry name" value="Vaccinia Virus protein VP39"/>
    <property type="match status" value="1"/>
</dbReference>
<dbReference type="PANTHER" id="PTHR44942">
    <property type="entry name" value="METHYLTRANSF_11 DOMAIN-CONTAINING PROTEIN"/>
    <property type="match status" value="1"/>
</dbReference>
<keyword evidence="2" id="KW-0489">Methyltransferase</keyword>
<dbReference type="GO" id="GO:0008757">
    <property type="term" value="F:S-adenosylmethionine-dependent methyltransferase activity"/>
    <property type="evidence" value="ECO:0007669"/>
    <property type="project" value="InterPro"/>
</dbReference>
<name>A0AA38RQW6_9PEZI</name>
<sequence>MAESTAPVSASFSPEKTFRSYTSEQGAAYAQNRRGYHPNLYKLVVNHHTSTGGQLDTILDVGCGPGIATRALAPHFAHAIGLDPSEGMIVTARSLGGQTSGGEPIRFEVSSAEELGSQLDPPVHDSSVDLIVAATAAHWFDMSRFWPSAARVLKPGGTIALWTGSTMCVHASTPNHAAIQQAMEDFEERHLRQYIYHGNYLVRNMYVDLPLPWTLETPAEELDQDTFVRKEWNKGGACEEGEEFFMGQHTVDLDMLEKILGTGSPMTRWRQAHPDAAGTEQDVVRMIRREIEKLLHEAGVEKGKEVVTGGLGGVLLVVKKRA</sequence>
<dbReference type="AlphaFoldDB" id="A0AA38RQW6"/>
<dbReference type="EMBL" id="JANBVO010000017">
    <property type="protein sequence ID" value="KAJ9144279.1"/>
    <property type="molecule type" value="Genomic_DNA"/>
</dbReference>
<dbReference type="InterPro" id="IPR013216">
    <property type="entry name" value="Methyltransf_11"/>
</dbReference>
<keyword evidence="2" id="KW-0808">Transferase</keyword>